<comment type="caution">
    <text evidence="1">The sequence shown here is derived from an EMBL/GenBank/DDBJ whole genome shotgun (WGS) entry which is preliminary data.</text>
</comment>
<evidence type="ECO:0000313" key="1">
    <source>
        <dbReference type="EMBL" id="RGV29244.1"/>
    </source>
</evidence>
<reference evidence="1 2" key="1">
    <citation type="submission" date="2018-08" db="EMBL/GenBank/DDBJ databases">
        <title>A genome reference for cultivated species of the human gut microbiota.</title>
        <authorList>
            <person name="Zou Y."/>
            <person name="Xue W."/>
            <person name="Luo G."/>
        </authorList>
    </citation>
    <scope>NUCLEOTIDE SEQUENCE [LARGE SCALE GENOMIC DNA]</scope>
    <source>
        <strain evidence="1 2">AF14-6AC</strain>
    </source>
</reference>
<protein>
    <submittedName>
        <fullName evidence="1">Uncharacterized protein</fullName>
    </submittedName>
</protein>
<accession>A0A412WPW9</accession>
<proteinExistence type="predicted"/>
<gene>
    <name evidence="1" type="ORF">DWW24_03955</name>
</gene>
<name>A0A412WPW9_9BACT</name>
<dbReference type="AlphaFoldDB" id="A0A412WPW9"/>
<dbReference type="RefSeq" id="WP_118107393.1">
    <property type="nucleotide sequence ID" value="NZ_QRYW01000006.1"/>
</dbReference>
<sequence>MSLYKARILYEKGVIPKLAKYFGVSEHTVRNALRFVTEGEQPEAIRNEALKNYGCALVKKPLTIKE</sequence>
<organism evidence="1 2">
    <name type="scientific">Odoribacter splanchnicus</name>
    <dbReference type="NCBI Taxonomy" id="28118"/>
    <lineage>
        <taxon>Bacteria</taxon>
        <taxon>Pseudomonadati</taxon>
        <taxon>Bacteroidota</taxon>
        <taxon>Bacteroidia</taxon>
        <taxon>Bacteroidales</taxon>
        <taxon>Odoribacteraceae</taxon>
        <taxon>Odoribacter</taxon>
    </lineage>
</organism>
<dbReference type="Proteomes" id="UP000283426">
    <property type="component" value="Unassembled WGS sequence"/>
</dbReference>
<evidence type="ECO:0000313" key="2">
    <source>
        <dbReference type="Proteomes" id="UP000283426"/>
    </source>
</evidence>
<dbReference type="EMBL" id="QRYW01000006">
    <property type="protein sequence ID" value="RGV29244.1"/>
    <property type="molecule type" value="Genomic_DNA"/>
</dbReference>